<evidence type="ECO:0000259" key="5">
    <source>
        <dbReference type="Pfam" id="PF01321"/>
    </source>
</evidence>
<protein>
    <submittedName>
        <fullName evidence="6">Aminopeptidase P family protein</fullName>
    </submittedName>
</protein>
<dbReference type="RefSeq" id="WP_124178598.1">
    <property type="nucleotide sequence ID" value="NZ_REFY01000004.1"/>
</dbReference>
<dbReference type="SUPFAM" id="SSF55920">
    <property type="entry name" value="Creatinase/aminopeptidase"/>
    <property type="match status" value="1"/>
</dbReference>
<organism evidence="6 7">
    <name type="scientific">Natrarchaeobius halalkaliphilus</name>
    <dbReference type="NCBI Taxonomy" id="1679091"/>
    <lineage>
        <taxon>Archaea</taxon>
        <taxon>Methanobacteriati</taxon>
        <taxon>Methanobacteriota</taxon>
        <taxon>Stenosarchaea group</taxon>
        <taxon>Halobacteria</taxon>
        <taxon>Halobacteriales</taxon>
        <taxon>Natrialbaceae</taxon>
        <taxon>Natrarchaeobius</taxon>
    </lineage>
</organism>
<evidence type="ECO:0000313" key="6">
    <source>
        <dbReference type="EMBL" id="RQG88911.1"/>
    </source>
</evidence>
<dbReference type="InterPro" id="IPR050659">
    <property type="entry name" value="Peptidase_M24B"/>
</dbReference>
<proteinExistence type="inferred from homology"/>
<dbReference type="AlphaFoldDB" id="A0A3N6M1E5"/>
<reference evidence="6 7" key="1">
    <citation type="submission" date="2018-10" db="EMBL/GenBank/DDBJ databases">
        <title>Natrarchaeobius chitinivorans gen. nov., sp. nov., and Natrarchaeobius haloalkaliphilus sp. nov., alkaliphilic, chitin-utilizing haloarchaea from hypersaline alkaline lakes.</title>
        <authorList>
            <person name="Sorokin D.Y."/>
            <person name="Elcheninov A.G."/>
            <person name="Kostrikina N.A."/>
            <person name="Bale N.J."/>
            <person name="Sinninghe Damste J.S."/>
            <person name="Khijniak T.V."/>
            <person name="Kublanov I.V."/>
            <person name="Toshchakov S.V."/>
        </authorList>
    </citation>
    <scope>NUCLEOTIDE SEQUENCE [LARGE SCALE GENOMIC DNA]</scope>
    <source>
        <strain evidence="6 7">AArcht-Sl</strain>
    </source>
</reference>
<dbReference type="Proteomes" id="UP000273828">
    <property type="component" value="Unassembled WGS sequence"/>
</dbReference>
<evidence type="ECO:0000259" key="4">
    <source>
        <dbReference type="Pfam" id="PF00557"/>
    </source>
</evidence>
<dbReference type="InterPro" id="IPR029149">
    <property type="entry name" value="Creatin/AminoP/Spt16_N"/>
</dbReference>
<evidence type="ECO:0000256" key="3">
    <source>
        <dbReference type="RuleBase" id="RU000590"/>
    </source>
</evidence>
<keyword evidence="7" id="KW-1185">Reference proteome</keyword>
<feature type="domain" description="Peptidase M24" evidence="4">
    <location>
        <begin position="161"/>
        <end position="378"/>
    </location>
</feature>
<dbReference type="Pfam" id="PF01321">
    <property type="entry name" value="Creatinase_N"/>
    <property type="match status" value="1"/>
</dbReference>
<keyword evidence="2" id="KW-0378">Hydrolase</keyword>
<dbReference type="OrthoDB" id="1346at2157"/>
<dbReference type="Gene3D" id="3.40.350.10">
    <property type="entry name" value="Creatinase/prolidase N-terminal domain"/>
    <property type="match status" value="1"/>
</dbReference>
<evidence type="ECO:0000256" key="1">
    <source>
        <dbReference type="ARBA" id="ARBA00022723"/>
    </source>
</evidence>
<evidence type="ECO:0000313" key="7">
    <source>
        <dbReference type="Proteomes" id="UP000273828"/>
    </source>
</evidence>
<name>A0A3N6M1E5_9EURY</name>
<dbReference type="InterPro" id="IPR001131">
    <property type="entry name" value="Peptidase_M24B_aminopep-P_CS"/>
</dbReference>
<dbReference type="PANTHER" id="PTHR46112">
    <property type="entry name" value="AMINOPEPTIDASE"/>
    <property type="match status" value="1"/>
</dbReference>
<dbReference type="Pfam" id="PF00557">
    <property type="entry name" value="Peptidase_M24"/>
    <property type="match status" value="1"/>
</dbReference>
<dbReference type="EMBL" id="REFY01000004">
    <property type="protein sequence ID" value="RQG88911.1"/>
    <property type="molecule type" value="Genomic_DNA"/>
</dbReference>
<dbReference type="InterPro" id="IPR036005">
    <property type="entry name" value="Creatinase/aminopeptidase-like"/>
</dbReference>
<comment type="caution">
    <text evidence="6">The sequence shown here is derived from an EMBL/GenBank/DDBJ whole genome shotgun (WGS) entry which is preliminary data.</text>
</comment>
<gene>
    <name evidence="6" type="ORF">EA462_10985</name>
</gene>
<keyword evidence="6" id="KW-0031">Aminopeptidase</keyword>
<accession>A0A3N6M1E5</accession>
<dbReference type="InterPro" id="IPR000994">
    <property type="entry name" value="Pept_M24"/>
</dbReference>
<dbReference type="PANTHER" id="PTHR46112:SF2">
    <property type="entry name" value="XAA-PRO AMINOPEPTIDASE P-RELATED"/>
    <property type="match status" value="1"/>
</dbReference>
<keyword evidence="6" id="KW-0645">Protease</keyword>
<dbReference type="Gene3D" id="3.90.230.10">
    <property type="entry name" value="Creatinase/methionine aminopeptidase superfamily"/>
    <property type="match status" value="1"/>
</dbReference>
<sequence length="396" mass="42389">MEFTADLSALIDVLDSDDVDGYLIDDDSTDSDQRYVSGFTAPDAYQTLVTPDGGVHLLVSGLEYGRATAESNADSVTRRASYDYQGLAVEHGPHEGKIRMLETFLDDHDVASVSVPRSFPTGTADGLRDRDVSVTVEPESIVEGIRATKTDWEIDQIEATQRANEAAMATAEALIASADVEDGVLVHDGEVLTSERVTEEIEITLLRNGCQLDETIVACGADGADPHDRGSGPLEANELIVIDIFPRDKETGYFGDMTRTFARGDPGEEARRRYEVTERAYEAALEAVEPGVTGAEVHDVACDVIEEAGYETLRSDPSTDTGFIHGTGHGVGLDIHEQPTVSPGGGELEPGHVLTIEPGIYDPAVGGVRIEDLVVVTEGGSENLTEYPVALEPAAR</sequence>
<dbReference type="InterPro" id="IPR000587">
    <property type="entry name" value="Creatinase_N"/>
</dbReference>
<dbReference type="GO" id="GO:0004177">
    <property type="term" value="F:aminopeptidase activity"/>
    <property type="evidence" value="ECO:0007669"/>
    <property type="project" value="UniProtKB-KW"/>
</dbReference>
<dbReference type="SUPFAM" id="SSF53092">
    <property type="entry name" value="Creatinase/prolidase N-terminal domain"/>
    <property type="match status" value="1"/>
</dbReference>
<evidence type="ECO:0000256" key="2">
    <source>
        <dbReference type="ARBA" id="ARBA00022801"/>
    </source>
</evidence>
<comment type="similarity">
    <text evidence="3">Belongs to the peptidase M24B family.</text>
</comment>
<dbReference type="PROSITE" id="PS00491">
    <property type="entry name" value="PROLINE_PEPTIDASE"/>
    <property type="match status" value="1"/>
</dbReference>
<dbReference type="GO" id="GO:0046872">
    <property type="term" value="F:metal ion binding"/>
    <property type="evidence" value="ECO:0007669"/>
    <property type="project" value="UniProtKB-KW"/>
</dbReference>
<keyword evidence="1 3" id="KW-0479">Metal-binding</keyword>
<feature type="domain" description="Creatinase N-terminal" evidence="5">
    <location>
        <begin position="8"/>
        <end position="92"/>
    </location>
</feature>